<feature type="domain" description="Transcription regulator PadR N-terminal" evidence="2">
    <location>
        <begin position="7"/>
        <end position="79"/>
    </location>
</feature>
<reference evidence="4" key="1">
    <citation type="journal article" date="2019" name="Int. J. Syst. Evol. Microbiol.">
        <title>The Global Catalogue of Microorganisms (GCM) 10K type strain sequencing project: providing services to taxonomists for standard genome sequencing and annotation.</title>
        <authorList>
            <consortium name="The Broad Institute Genomics Platform"/>
            <consortium name="The Broad Institute Genome Sequencing Center for Infectious Disease"/>
            <person name="Wu L."/>
            <person name="Ma J."/>
        </authorList>
    </citation>
    <scope>NUCLEOTIDE SEQUENCE [LARGE SCALE GENOMIC DNA]</scope>
    <source>
        <strain evidence="4">JCM 16022</strain>
    </source>
</reference>
<comment type="caution">
    <text evidence="3">The sequence shown here is derived from an EMBL/GenBank/DDBJ whole genome shotgun (WGS) entry which is preliminary data.</text>
</comment>
<gene>
    <name evidence="3" type="ORF">GCM10009844_06400</name>
</gene>
<dbReference type="Proteomes" id="UP001501771">
    <property type="component" value="Unassembled WGS sequence"/>
</dbReference>
<proteinExistence type="predicted"/>
<sequence>MSLGMVLLGVLAERPAHGYDLKRAHDDRFPSARRLAYGQVYATLARLERDALVELAETTRGAGPDRAVYAITDKGRAELLAWLDAVESPGPYPAEELVRKTITSLHLGADADGFLVHQRAAHLAAMRRLTLDRAEAPELGARLAIDHALAHLDADLRWLEETRDRVARETTGTGGRQVAERTGGDR</sequence>
<evidence type="ECO:0000256" key="1">
    <source>
        <dbReference type="SAM" id="MobiDB-lite"/>
    </source>
</evidence>
<dbReference type="InterPro" id="IPR005149">
    <property type="entry name" value="Tscrpt_reg_PadR_N"/>
</dbReference>
<dbReference type="EMBL" id="BAAAQR010000001">
    <property type="protein sequence ID" value="GAA2138408.1"/>
    <property type="molecule type" value="Genomic_DNA"/>
</dbReference>
<evidence type="ECO:0000313" key="4">
    <source>
        <dbReference type="Proteomes" id="UP001501771"/>
    </source>
</evidence>
<name>A0ABP5KZ44_9ACTN</name>
<organism evidence="3 4">
    <name type="scientific">Nocardioides koreensis</name>
    <dbReference type="NCBI Taxonomy" id="433651"/>
    <lineage>
        <taxon>Bacteria</taxon>
        <taxon>Bacillati</taxon>
        <taxon>Actinomycetota</taxon>
        <taxon>Actinomycetes</taxon>
        <taxon>Propionibacteriales</taxon>
        <taxon>Nocardioidaceae</taxon>
        <taxon>Nocardioides</taxon>
    </lineage>
</organism>
<evidence type="ECO:0000313" key="3">
    <source>
        <dbReference type="EMBL" id="GAA2138408.1"/>
    </source>
</evidence>
<keyword evidence="4" id="KW-1185">Reference proteome</keyword>
<evidence type="ECO:0000259" key="2">
    <source>
        <dbReference type="Pfam" id="PF03551"/>
    </source>
</evidence>
<dbReference type="Gene3D" id="1.10.10.10">
    <property type="entry name" value="Winged helix-like DNA-binding domain superfamily/Winged helix DNA-binding domain"/>
    <property type="match status" value="1"/>
</dbReference>
<dbReference type="SUPFAM" id="SSF46785">
    <property type="entry name" value="Winged helix' DNA-binding domain"/>
    <property type="match status" value="1"/>
</dbReference>
<dbReference type="RefSeq" id="WP_344147448.1">
    <property type="nucleotide sequence ID" value="NZ_BAAAQR010000001.1"/>
</dbReference>
<accession>A0ABP5KZ44</accession>
<dbReference type="Pfam" id="PF03551">
    <property type="entry name" value="PadR"/>
    <property type="match status" value="1"/>
</dbReference>
<protein>
    <submittedName>
        <fullName evidence="3">PadR family transcriptional regulator</fullName>
    </submittedName>
</protein>
<feature type="region of interest" description="Disordered" evidence="1">
    <location>
        <begin position="165"/>
        <end position="186"/>
    </location>
</feature>
<dbReference type="PANTHER" id="PTHR43252:SF6">
    <property type="entry name" value="NEGATIVE TRANSCRIPTION REGULATOR PADR"/>
    <property type="match status" value="1"/>
</dbReference>
<dbReference type="PANTHER" id="PTHR43252">
    <property type="entry name" value="TRANSCRIPTIONAL REGULATOR YQJI"/>
    <property type="match status" value="1"/>
</dbReference>
<dbReference type="InterPro" id="IPR036390">
    <property type="entry name" value="WH_DNA-bd_sf"/>
</dbReference>
<dbReference type="InterPro" id="IPR036388">
    <property type="entry name" value="WH-like_DNA-bd_sf"/>
</dbReference>